<evidence type="ECO:0000313" key="1">
    <source>
        <dbReference type="EMBL" id="TEB25356.1"/>
    </source>
</evidence>
<dbReference type="Proteomes" id="UP000298030">
    <property type="component" value="Unassembled WGS sequence"/>
</dbReference>
<organism evidence="1 2">
    <name type="scientific">Coprinellus micaceus</name>
    <name type="common">Glistening ink-cap mushroom</name>
    <name type="synonym">Coprinus micaceus</name>
    <dbReference type="NCBI Taxonomy" id="71717"/>
    <lineage>
        <taxon>Eukaryota</taxon>
        <taxon>Fungi</taxon>
        <taxon>Dikarya</taxon>
        <taxon>Basidiomycota</taxon>
        <taxon>Agaricomycotina</taxon>
        <taxon>Agaricomycetes</taxon>
        <taxon>Agaricomycetidae</taxon>
        <taxon>Agaricales</taxon>
        <taxon>Agaricineae</taxon>
        <taxon>Psathyrellaceae</taxon>
        <taxon>Coprinellus</taxon>
    </lineage>
</organism>
<reference evidence="1 2" key="1">
    <citation type="journal article" date="2019" name="Nat. Ecol. Evol.">
        <title>Megaphylogeny resolves global patterns of mushroom evolution.</title>
        <authorList>
            <person name="Varga T."/>
            <person name="Krizsan K."/>
            <person name="Foldi C."/>
            <person name="Dima B."/>
            <person name="Sanchez-Garcia M."/>
            <person name="Sanchez-Ramirez S."/>
            <person name="Szollosi G.J."/>
            <person name="Szarkandi J.G."/>
            <person name="Papp V."/>
            <person name="Albert L."/>
            <person name="Andreopoulos W."/>
            <person name="Angelini C."/>
            <person name="Antonin V."/>
            <person name="Barry K.W."/>
            <person name="Bougher N.L."/>
            <person name="Buchanan P."/>
            <person name="Buyck B."/>
            <person name="Bense V."/>
            <person name="Catcheside P."/>
            <person name="Chovatia M."/>
            <person name="Cooper J."/>
            <person name="Damon W."/>
            <person name="Desjardin D."/>
            <person name="Finy P."/>
            <person name="Geml J."/>
            <person name="Haridas S."/>
            <person name="Hughes K."/>
            <person name="Justo A."/>
            <person name="Karasinski D."/>
            <person name="Kautmanova I."/>
            <person name="Kiss B."/>
            <person name="Kocsube S."/>
            <person name="Kotiranta H."/>
            <person name="LaButti K.M."/>
            <person name="Lechner B.E."/>
            <person name="Liimatainen K."/>
            <person name="Lipzen A."/>
            <person name="Lukacs Z."/>
            <person name="Mihaltcheva S."/>
            <person name="Morgado L.N."/>
            <person name="Niskanen T."/>
            <person name="Noordeloos M.E."/>
            <person name="Ohm R.A."/>
            <person name="Ortiz-Santana B."/>
            <person name="Ovrebo C."/>
            <person name="Racz N."/>
            <person name="Riley R."/>
            <person name="Savchenko A."/>
            <person name="Shiryaev A."/>
            <person name="Soop K."/>
            <person name="Spirin V."/>
            <person name="Szebenyi C."/>
            <person name="Tomsovsky M."/>
            <person name="Tulloss R.E."/>
            <person name="Uehling J."/>
            <person name="Grigoriev I.V."/>
            <person name="Vagvolgyi C."/>
            <person name="Papp T."/>
            <person name="Martin F.M."/>
            <person name="Miettinen O."/>
            <person name="Hibbett D.S."/>
            <person name="Nagy L.G."/>
        </authorList>
    </citation>
    <scope>NUCLEOTIDE SEQUENCE [LARGE SCALE GENOMIC DNA]</scope>
    <source>
        <strain evidence="1 2">FP101781</strain>
    </source>
</reference>
<comment type="caution">
    <text evidence="1">The sequence shown here is derived from an EMBL/GenBank/DDBJ whole genome shotgun (WGS) entry which is preliminary data.</text>
</comment>
<sequence>MGWMTRLGTNVGYLLSILRCPNTCLRGLRVRFPSLLIHVPRLLLFLLPLPLLLVPSIPPASSTVLTHGTPLATSETPDTEMRFGDRERCGGAGRGVGRRGDRRRLHFGVYAGDDFRCLLRF</sequence>
<gene>
    <name evidence="1" type="ORF">FA13DRAFT_1165888</name>
</gene>
<proteinExistence type="predicted"/>
<keyword evidence="2" id="KW-1185">Reference proteome</keyword>
<dbReference type="AlphaFoldDB" id="A0A4Y7SU29"/>
<evidence type="ECO:0000313" key="2">
    <source>
        <dbReference type="Proteomes" id="UP000298030"/>
    </source>
</evidence>
<dbReference type="EMBL" id="QPFP01000057">
    <property type="protein sequence ID" value="TEB25356.1"/>
    <property type="molecule type" value="Genomic_DNA"/>
</dbReference>
<name>A0A4Y7SU29_COPMI</name>
<protein>
    <submittedName>
        <fullName evidence="1">Uncharacterized protein</fullName>
    </submittedName>
</protein>
<accession>A0A4Y7SU29</accession>